<dbReference type="GO" id="GO:0005549">
    <property type="term" value="F:odorant binding"/>
    <property type="evidence" value="ECO:0007669"/>
    <property type="project" value="InterPro"/>
</dbReference>
<dbReference type="SUPFAM" id="SSF47565">
    <property type="entry name" value="Insect pheromone/odorant-binding proteins"/>
    <property type="match status" value="1"/>
</dbReference>
<dbReference type="AlphaFoldDB" id="A0A6P3XRZ5"/>
<gene>
    <name evidence="3 4" type="primary">LOC106747691</name>
</gene>
<dbReference type="RefSeq" id="XP_014481093.1">
    <property type="nucleotide sequence ID" value="XM_014625607.1"/>
</dbReference>
<dbReference type="OrthoDB" id="7553718at2759"/>
<dbReference type="RefSeq" id="XP_014481002.1">
    <property type="nucleotide sequence ID" value="XM_014625516.1"/>
</dbReference>
<feature type="signal peptide" evidence="1">
    <location>
        <begin position="1"/>
        <end position="17"/>
    </location>
</feature>
<keyword evidence="2" id="KW-1185">Reference proteome</keyword>
<evidence type="ECO:0000313" key="2">
    <source>
        <dbReference type="Proteomes" id="UP000515204"/>
    </source>
</evidence>
<organism evidence="2 3">
    <name type="scientific">Dinoponera quadriceps</name>
    <name type="common">South American ant</name>
    <dbReference type="NCBI Taxonomy" id="609295"/>
    <lineage>
        <taxon>Eukaryota</taxon>
        <taxon>Metazoa</taxon>
        <taxon>Ecdysozoa</taxon>
        <taxon>Arthropoda</taxon>
        <taxon>Hexapoda</taxon>
        <taxon>Insecta</taxon>
        <taxon>Pterygota</taxon>
        <taxon>Neoptera</taxon>
        <taxon>Endopterygota</taxon>
        <taxon>Hymenoptera</taxon>
        <taxon>Apocrita</taxon>
        <taxon>Aculeata</taxon>
        <taxon>Formicoidea</taxon>
        <taxon>Formicidae</taxon>
        <taxon>Ponerinae</taxon>
        <taxon>Ponerini</taxon>
        <taxon>Dinoponera</taxon>
    </lineage>
</organism>
<sequence length="103" mass="11817">MKRTLLFFFTLVVATMGVDIFFVEKVASLINLTTEEVQECINKTSVTPEDIADFGQIIVDNLHTDSDDKVLKIECFFNCLRRKKEMVTGKPLDLEKAKEMVRI</sequence>
<proteinExistence type="predicted"/>
<dbReference type="KEGG" id="dqu:106747691"/>
<protein>
    <submittedName>
        <fullName evidence="3 4">Uncharacterized protein LOC106747691</fullName>
    </submittedName>
</protein>
<dbReference type="GeneID" id="106747691"/>
<feature type="chain" id="PRO_5044646791" evidence="1">
    <location>
        <begin position="18"/>
        <end position="103"/>
    </location>
</feature>
<dbReference type="Gene3D" id="1.10.238.20">
    <property type="entry name" value="Pheromone/general odorant binding protein domain"/>
    <property type="match status" value="1"/>
</dbReference>
<evidence type="ECO:0000256" key="1">
    <source>
        <dbReference type="SAM" id="SignalP"/>
    </source>
</evidence>
<accession>A0A6P3XRZ5</accession>
<dbReference type="Proteomes" id="UP000515204">
    <property type="component" value="Unplaced"/>
</dbReference>
<evidence type="ECO:0000313" key="4">
    <source>
        <dbReference type="RefSeq" id="XP_014481093.1"/>
    </source>
</evidence>
<name>A0A6P3XRZ5_DINQU</name>
<evidence type="ECO:0000313" key="3">
    <source>
        <dbReference type="RefSeq" id="XP_014481002.1"/>
    </source>
</evidence>
<reference evidence="3 4" key="1">
    <citation type="submission" date="2025-04" db="UniProtKB">
        <authorList>
            <consortium name="RefSeq"/>
        </authorList>
    </citation>
    <scope>IDENTIFICATION</scope>
</reference>
<keyword evidence="1" id="KW-0732">Signal</keyword>
<dbReference type="InterPro" id="IPR036728">
    <property type="entry name" value="PBP_GOBP_sf"/>
</dbReference>